<sequence>MSASKSVADRLPPLPLPALSGRRVVVTGSSSGLGRAAAEALAAAGARVVLGVRSAERGERAAAQIRAAHPGAQVEVELIELGSLASIAAFAARVGARPLDVLINNAGLSAADPSQVTEDGFDLQVGVNYLGAYALTAGLWPALTAASGRVVMLGSMMARRGRIDAGLGRPTGSTVRSYSDSKLATVVFATELARRLRDAGSPVTATAAHPGWAQTAIFATAGLPAFVDRIGDLTGTIQSAADGAQPILLAATTDPPATYYGPTRRFGASGPAGAVTLPPSALVPGVGELVWQLSAERTGVHIDVEGTNP</sequence>
<dbReference type="Proteomes" id="UP000226079">
    <property type="component" value="Unassembled WGS sequence"/>
</dbReference>
<accession>A0A2A9CTY8</accession>
<dbReference type="PANTHER" id="PTHR24320:SF148">
    <property type="entry name" value="NAD(P)-BINDING ROSSMANN-FOLD SUPERFAMILY PROTEIN"/>
    <property type="match status" value="1"/>
</dbReference>
<comment type="similarity">
    <text evidence="1 3">Belongs to the short-chain dehydrogenases/reductases (SDR) family.</text>
</comment>
<evidence type="ECO:0000256" key="3">
    <source>
        <dbReference type="RuleBase" id="RU000363"/>
    </source>
</evidence>
<dbReference type="InterPro" id="IPR002347">
    <property type="entry name" value="SDR_fam"/>
</dbReference>
<dbReference type="PRINTS" id="PR00081">
    <property type="entry name" value="GDHRDH"/>
</dbReference>
<dbReference type="RefSeq" id="WP_098460493.1">
    <property type="nucleotide sequence ID" value="NZ_PDJC01000001.1"/>
</dbReference>
<name>A0A2A9CTY8_9ACTN</name>
<evidence type="ECO:0000256" key="2">
    <source>
        <dbReference type="ARBA" id="ARBA00023002"/>
    </source>
</evidence>
<keyword evidence="2" id="KW-0560">Oxidoreductase</keyword>
<proteinExistence type="inferred from homology"/>
<evidence type="ECO:0000256" key="1">
    <source>
        <dbReference type="ARBA" id="ARBA00006484"/>
    </source>
</evidence>
<dbReference type="AlphaFoldDB" id="A0A2A9CTY8"/>
<protein>
    <submittedName>
        <fullName evidence="4">Short-subunit dehydrogenase</fullName>
    </submittedName>
</protein>
<keyword evidence="5" id="KW-1185">Reference proteome</keyword>
<gene>
    <name evidence="4" type="ORF">ATK74_1575</name>
</gene>
<dbReference type="InterPro" id="IPR036291">
    <property type="entry name" value="NAD(P)-bd_dom_sf"/>
</dbReference>
<dbReference type="PANTHER" id="PTHR24320">
    <property type="entry name" value="RETINOL DEHYDROGENASE"/>
    <property type="match status" value="1"/>
</dbReference>
<dbReference type="Pfam" id="PF00106">
    <property type="entry name" value="adh_short"/>
    <property type="match status" value="1"/>
</dbReference>
<dbReference type="EMBL" id="PDJC01000001">
    <property type="protein sequence ID" value="PFG17019.1"/>
    <property type="molecule type" value="Genomic_DNA"/>
</dbReference>
<evidence type="ECO:0000313" key="4">
    <source>
        <dbReference type="EMBL" id="PFG17019.1"/>
    </source>
</evidence>
<dbReference type="SUPFAM" id="SSF51735">
    <property type="entry name" value="NAD(P)-binding Rossmann-fold domains"/>
    <property type="match status" value="1"/>
</dbReference>
<dbReference type="OrthoDB" id="4577644at2"/>
<evidence type="ECO:0000313" key="5">
    <source>
        <dbReference type="Proteomes" id="UP000226079"/>
    </source>
</evidence>
<reference evidence="4 5" key="1">
    <citation type="submission" date="2017-10" db="EMBL/GenBank/DDBJ databases">
        <title>Sequencing the genomes of 1000 actinobacteria strains.</title>
        <authorList>
            <person name="Klenk H.-P."/>
        </authorList>
    </citation>
    <scope>NUCLEOTIDE SEQUENCE [LARGE SCALE GENOMIC DNA]</scope>
    <source>
        <strain evidence="4 5">DSM 15597</strain>
    </source>
</reference>
<dbReference type="PRINTS" id="PR00080">
    <property type="entry name" value="SDRFAMILY"/>
</dbReference>
<dbReference type="Gene3D" id="3.40.50.720">
    <property type="entry name" value="NAD(P)-binding Rossmann-like Domain"/>
    <property type="match status" value="1"/>
</dbReference>
<organism evidence="4 5">
    <name type="scientific">Propionicimonas paludicola</name>
    <dbReference type="NCBI Taxonomy" id="185243"/>
    <lineage>
        <taxon>Bacteria</taxon>
        <taxon>Bacillati</taxon>
        <taxon>Actinomycetota</taxon>
        <taxon>Actinomycetes</taxon>
        <taxon>Propionibacteriales</taxon>
        <taxon>Nocardioidaceae</taxon>
        <taxon>Propionicimonas</taxon>
    </lineage>
</organism>
<comment type="caution">
    <text evidence="4">The sequence shown here is derived from an EMBL/GenBank/DDBJ whole genome shotgun (WGS) entry which is preliminary data.</text>
</comment>
<dbReference type="GO" id="GO:0016491">
    <property type="term" value="F:oxidoreductase activity"/>
    <property type="evidence" value="ECO:0007669"/>
    <property type="project" value="UniProtKB-KW"/>
</dbReference>